<dbReference type="EMBL" id="CP036455">
    <property type="protein sequence ID" value="QBI55525.1"/>
    <property type="molecule type" value="Genomic_DNA"/>
</dbReference>
<dbReference type="KEGG" id="strr:EKD16_18810"/>
<name>A0A4P6Q4E9_9ACTN</name>
<keyword evidence="3" id="KW-1185">Reference proteome</keyword>
<dbReference type="PROSITE" id="PS00455">
    <property type="entry name" value="AMP_BINDING"/>
    <property type="match status" value="1"/>
</dbReference>
<feature type="domain" description="AMP-dependent synthetase/ligase" evidence="1">
    <location>
        <begin position="42"/>
        <end position="395"/>
    </location>
</feature>
<dbReference type="OrthoDB" id="4495845at2"/>
<dbReference type="SUPFAM" id="SSF56801">
    <property type="entry name" value="Acetyl-CoA synthetase-like"/>
    <property type="match status" value="1"/>
</dbReference>
<dbReference type="EC" id="6.2.1.3" evidence="2"/>
<keyword evidence="2" id="KW-0436">Ligase</keyword>
<dbReference type="PANTHER" id="PTHR43767">
    <property type="entry name" value="LONG-CHAIN-FATTY-ACID--COA LIGASE"/>
    <property type="match status" value="1"/>
</dbReference>
<dbReference type="InterPro" id="IPR050237">
    <property type="entry name" value="ATP-dep_AMP-bd_enzyme"/>
</dbReference>
<dbReference type="Pfam" id="PF00501">
    <property type="entry name" value="AMP-binding"/>
    <property type="match status" value="1"/>
</dbReference>
<sequence length="541" mass="58068">MKRLDIATLFDTLAERHSPTVLHLSRPLDIAPDDAGPRNVLDLAALVEDWSARLAAAGAGPGDRVALVKRNHWDIVLLAMSAVRIGAVPAPVSAQLPPATLATLLARLDAALLVLDGATAQRAAAARIGLPARRRLLLDGTGENLPDAVPAADVRGHPAPAPRRRGADEPLIIVHTSGTTGTPKLVVHSTATIVRRLIGFEARRWPVLSSRPGDTVAAATSFAHGRAFAWTASVFWLRPAAVAAIADHSPQAAEPFLRAHPPTTLEALPATYVRWRHLAAAPAAENVFARVRLYISTFDAVHPPAVRTFLAASERRRPVWLQGWGQSETGPLAFRLLTRKSVAAVGERRPTTRDLGRPVPGRTRLRVADPATLRPLRRGRPGLVLARTKALGLGYVGESERWSAKQLGRWWNTEDVGMRTRGGSVHVLDREVDAVAGMSCVEVEDVVDDRVGEVVECVVLRPREGPPVPVVVTESGSLDPAAWRRATADLPELAEPLVMAADDLPRTGTGKVRRLELRSRLLGGAHPVARPRPAPPTSAGR</sequence>
<dbReference type="GO" id="GO:0004467">
    <property type="term" value="F:long-chain fatty acid-CoA ligase activity"/>
    <property type="evidence" value="ECO:0007669"/>
    <property type="project" value="UniProtKB-EC"/>
</dbReference>
<organism evidence="2 3">
    <name type="scientific">Streptomonospora litoralis</name>
    <dbReference type="NCBI Taxonomy" id="2498135"/>
    <lineage>
        <taxon>Bacteria</taxon>
        <taxon>Bacillati</taxon>
        <taxon>Actinomycetota</taxon>
        <taxon>Actinomycetes</taxon>
        <taxon>Streptosporangiales</taxon>
        <taxon>Nocardiopsidaceae</taxon>
        <taxon>Streptomonospora</taxon>
    </lineage>
</organism>
<accession>A0A4P6Q4E9</accession>
<gene>
    <name evidence="2" type="primary">lcfB3</name>
    <name evidence="2" type="ORF">EKD16_18810</name>
</gene>
<proteinExistence type="predicted"/>
<dbReference type="InterPro" id="IPR020845">
    <property type="entry name" value="AMP-binding_CS"/>
</dbReference>
<evidence type="ECO:0000259" key="1">
    <source>
        <dbReference type="Pfam" id="PF00501"/>
    </source>
</evidence>
<dbReference type="Proteomes" id="UP000292235">
    <property type="component" value="Chromosome"/>
</dbReference>
<dbReference type="InterPro" id="IPR000873">
    <property type="entry name" value="AMP-dep_synth/lig_dom"/>
</dbReference>
<protein>
    <submittedName>
        <fullName evidence="2">Long-chain-fatty-acid--CoA ligase</fullName>
        <ecNumber evidence="2">6.2.1.3</ecNumber>
    </submittedName>
</protein>
<dbReference type="RefSeq" id="WP_131099517.1">
    <property type="nucleotide sequence ID" value="NZ_CP036455.1"/>
</dbReference>
<dbReference type="AlphaFoldDB" id="A0A4P6Q4E9"/>
<dbReference type="InterPro" id="IPR042099">
    <property type="entry name" value="ANL_N_sf"/>
</dbReference>
<reference evidence="2 3" key="1">
    <citation type="submission" date="2019-02" db="EMBL/GenBank/DDBJ databases">
        <authorList>
            <person name="Khodamoradi S."/>
            <person name="Hahnke R.L."/>
            <person name="Kaempfer P."/>
            <person name="Schumann P."/>
            <person name="Rohde M."/>
            <person name="Steinert M."/>
            <person name="Luzhetskyy A."/>
            <person name="Wink J."/>
            <person name="Ruckert C."/>
        </authorList>
    </citation>
    <scope>NUCLEOTIDE SEQUENCE [LARGE SCALE GENOMIC DNA]</scope>
    <source>
        <strain evidence="2 3">M2</strain>
    </source>
</reference>
<evidence type="ECO:0000313" key="2">
    <source>
        <dbReference type="EMBL" id="QBI55525.1"/>
    </source>
</evidence>
<dbReference type="PANTHER" id="PTHR43767:SF1">
    <property type="entry name" value="NONRIBOSOMAL PEPTIDE SYNTHASE PES1 (EUROFUNG)-RELATED"/>
    <property type="match status" value="1"/>
</dbReference>
<evidence type="ECO:0000313" key="3">
    <source>
        <dbReference type="Proteomes" id="UP000292235"/>
    </source>
</evidence>
<dbReference type="Gene3D" id="3.40.50.12780">
    <property type="entry name" value="N-terminal domain of ligase-like"/>
    <property type="match status" value="1"/>
</dbReference>